<keyword evidence="3" id="KW-1185">Reference proteome</keyword>
<dbReference type="EMBL" id="JANPWZ010000241">
    <property type="protein sequence ID" value="KAJ3578236.1"/>
    <property type="molecule type" value="Genomic_DNA"/>
</dbReference>
<evidence type="ECO:0000313" key="2">
    <source>
        <dbReference type="EMBL" id="KAJ3578236.1"/>
    </source>
</evidence>
<sequence>MRSKHDILKLHERLISSASTVRKLVDKLYMRDSRFQIIQESISELQLFEGGNGALCNFMELLKHYEEYYTPHEVPKPLEEIWQKSEVTTWALIDIIFAAIYEIMDVFAVDIAADQIPTLPRIEDHVQLLKDVYSLSTTRPVLCISSSQSGGQSGKSHEANTYQYTNTLAELSKQTGSKKIRVLHLLPGSGHSRIACRLEVQDLRHGIDEALSYVWGKYQELKCIWVNDQPFQITGNLYEILVTLRRPSTTRTLWIDAICINQSDFGEKSHQVSLMGDIYSNARTVTIWLGGRSPDVNPAPGPYDPVAPLPSKFGRKDVDQYDIVSIITWIDQLLKSNSFERDHFVAWAFLLHWVNVVMSHEWWERVWTIQEAVLPKNHPKVILGAYEFSFGDILLAINKMKHLEEIQPRKTPAYFDTSLGPLHPGHDDAEFPLLANPIWRNLEGLINATSHYKATDPRDKYFALQGLMCDSRGKLMYTNYNESTEAVFRRATAQCYNGSPRMDITTTFDLFVETPQATGSNASIPSWVIDFTYSDTHHHTSRHGDEVTFRGYIRDEVNWNPRYNLAVGIRRCFATPKTLFCSGISIDTILTMGLIPDLGDSTYPDELMNFVRSVAFQNGSYWIKEIVRRYYRSGRYGGDLEVIRRQHGTTSASTGSGHADPTEQRHHKFDGSAERIARDLNFPAPDIGNLFLLGGTRSLDNNLFSDRKTNSRDGQIRRRLREVAGKQFFTTENGLAGISTAPVEEGDTLAVMDGSPAYYIFREVKASNGRSYLAQRHRIVARAVVSEDKDNMKKRLAKLQSKLFQIV</sequence>
<dbReference type="AlphaFoldDB" id="A0A9W8NJD6"/>
<dbReference type="PANTHER" id="PTHR24148:SF73">
    <property type="entry name" value="HET DOMAIN PROTEIN (AFU_ORTHOLOGUE AFUA_8G01020)"/>
    <property type="match status" value="1"/>
</dbReference>
<comment type="caution">
    <text evidence="2">The sequence shown here is derived from an EMBL/GenBank/DDBJ whole genome shotgun (WGS) entry which is preliminary data.</text>
</comment>
<dbReference type="PANTHER" id="PTHR24148">
    <property type="entry name" value="ANKYRIN REPEAT DOMAIN-CONTAINING PROTEIN 39 HOMOLOG-RELATED"/>
    <property type="match status" value="1"/>
</dbReference>
<dbReference type="VEuPathDB" id="FungiDB:F4678DRAFT_443413"/>
<dbReference type="Proteomes" id="UP001148614">
    <property type="component" value="Unassembled WGS sequence"/>
</dbReference>
<evidence type="ECO:0000259" key="1">
    <source>
        <dbReference type="Pfam" id="PF06985"/>
    </source>
</evidence>
<reference evidence="2" key="1">
    <citation type="submission" date="2022-07" db="EMBL/GenBank/DDBJ databases">
        <title>Genome Sequence of Xylaria arbuscula.</title>
        <authorList>
            <person name="Buettner E."/>
        </authorList>
    </citation>
    <scope>NUCLEOTIDE SEQUENCE</scope>
    <source>
        <strain evidence="2">VT107</strain>
    </source>
</reference>
<dbReference type="InterPro" id="IPR052895">
    <property type="entry name" value="HetReg/Transcr_Mod"/>
</dbReference>
<organism evidence="2 3">
    <name type="scientific">Xylaria arbuscula</name>
    <dbReference type="NCBI Taxonomy" id="114810"/>
    <lineage>
        <taxon>Eukaryota</taxon>
        <taxon>Fungi</taxon>
        <taxon>Dikarya</taxon>
        <taxon>Ascomycota</taxon>
        <taxon>Pezizomycotina</taxon>
        <taxon>Sordariomycetes</taxon>
        <taxon>Xylariomycetidae</taxon>
        <taxon>Xylariales</taxon>
        <taxon>Xylariaceae</taxon>
        <taxon>Xylaria</taxon>
    </lineage>
</organism>
<evidence type="ECO:0000313" key="3">
    <source>
        <dbReference type="Proteomes" id="UP001148614"/>
    </source>
</evidence>
<feature type="domain" description="Heterokaryon incompatibility" evidence="1">
    <location>
        <begin position="209"/>
        <end position="371"/>
    </location>
</feature>
<name>A0A9W8NJD6_9PEZI</name>
<gene>
    <name evidence="2" type="ORF">NPX13_g2331</name>
</gene>
<proteinExistence type="predicted"/>
<dbReference type="Pfam" id="PF06985">
    <property type="entry name" value="HET"/>
    <property type="match status" value="1"/>
</dbReference>
<dbReference type="InterPro" id="IPR010730">
    <property type="entry name" value="HET"/>
</dbReference>
<accession>A0A9W8NJD6</accession>
<protein>
    <recommendedName>
        <fullName evidence="1">Heterokaryon incompatibility domain-containing protein</fullName>
    </recommendedName>
</protein>